<feature type="compositionally biased region" description="Low complexity" evidence="5">
    <location>
        <begin position="2206"/>
        <end position="2225"/>
    </location>
</feature>
<evidence type="ECO:0000256" key="3">
    <source>
        <dbReference type="ARBA" id="ARBA00022776"/>
    </source>
</evidence>
<evidence type="ECO:0000256" key="4">
    <source>
        <dbReference type="ARBA" id="ARBA00023306"/>
    </source>
</evidence>
<dbReference type="InterPro" id="IPR005607">
    <property type="entry name" value="BSD_dom"/>
</dbReference>
<gene>
    <name evidence="8" type="ORF">TSPI_07320</name>
</gene>
<dbReference type="Gene3D" id="1.10.3970.10">
    <property type="entry name" value="BSD domain"/>
    <property type="match status" value="1"/>
</dbReference>
<dbReference type="PROSITE" id="PS50858">
    <property type="entry name" value="BSD"/>
    <property type="match status" value="2"/>
</dbReference>
<dbReference type="PANTHER" id="PTHR12827:SF3">
    <property type="entry name" value="ANAPHASE-PROMOTING COMPLEX SUBUNIT 1"/>
    <property type="match status" value="1"/>
</dbReference>
<keyword evidence="6" id="KW-0472">Membrane</keyword>
<dbReference type="SMART" id="SM00751">
    <property type="entry name" value="BSD"/>
    <property type="match status" value="2"/>
</dbReference>
<keyword evidence="6" id="KW-1133">Transmembrane helix</keyword>
<dbReference type="Gene3D" id="6.10.140.1200">
    <property type="match status" value="1"/>
</dbReference>
<feature type="transmembrane region" description="Helical" evidence="6">
    <location>
        <begin position="1428"/>
        <end position="1449"/>
    </location>
</feature>
<dbReference type="InterPro" id="IPR024990">
    <property type="entry name" value="Apc1"/>
</dbReference>
<feature type="transmembrane region" description="Helical" evidence="6">
    <location>
        <begin position="798"/>
        <end position="818"/>
    </location>
</feature>
<feature type="region of interest" description="Disordered" evidence="5">
    <location>
        <begin position="338"/>
        <end position="375"/>
    </location>
</feature>
<dbReference type="Proteomes" id="UP001558632">
    <property type="component" value="Unassembled WGS sequence"/>
</dbReference>
<dbReference type="Pfam" id="PF03909">
    <property type="entry name" value="BSD"/>
    <property type="match status" value="1"/>
</dbReference>
<evidence type="ECO:0000256" key="5">
    <source>
        <dbReference type="SAM" id="MobiDB-lite"/>
    </source>
</evidence>
<comment type="caution">
    <text evidence="8">The sequence shown here is derived from an EMBL/GenBank/DDBJ whole genome shotgun (WGS) entry which is preliminary data.</text>
</comment>
<evidence type="ECO:0000256" key="6">
    <source>
        <dbReference type="SAM" id="Phobius"/>
    </source>
</evidence>
<dbReference type="Gene3D" id="2.30.29.30">
    <property type="entry name" value="Pleckstrin-homology domain (PH domain)/Phosphotyrosine-binding domain (PTB)"/>
    <property type="match status" value="1"/>
</dbReference>
<comment type="similarity">
    <text evidence="1">Belongs to the APC1 family.</text>
</comment>
<keyword evidence="6" id="KW-0812">Transmembrane</keyword>
<dbReference type="Pfam" id="PF08567">
    <property type="entry name" value="PH_TFIIH"/>
    <property type="match status" value="1"/>
</dbReference>
<feature type="domain" description="BSD" evidence="7">
    <location>
        <begin position="1999"/>
        <end position="2043"/>
    </location>
</feature>
<keyword evidence="9" id="KW-1185">Reference proteome</keyword>
<name>A0ABR3KMU1_TRISP</name>
<dbReference type="SUPFAM" id="SSF140383">
    <property type="entry name" value="BSD domain-like"/>
    <property type="match status" value="2"/>
</dbReference>
<reference evidence="8 9" key="1">
    <citation type="submission" date="2024-07" db="EMBL/GenBank/DDBJ databases">
        <title>Enhanced genomic and transcriptomic resources for Trichinella pseudospiralis and T. spiralis underpin the discovery of pronounced molecular differences between stages and species.</title>
        <authorList>
            <person name="Pasi K.K."/>
            <person name="La Rosa G."/>
            <person name="Gomez-Morales M.A."/>
            <person name="Tosini F."/>
            <person name="Sumanam S."/>
            <person name="Young N.D."/>
            <person name="Chang B.C."/>
            <person name="Robin G.B."/>
        </authorList>
    </citation>
    <scope>NUCLEOTIDE SEQUENCE [LARGE SCALE GENOMIC DNA]</scope>
    <source>
        <strain evidence="8">ISS534</strain>
    </source>
</reference>
<keyword evidence="3" id="KW-0498">Mitosis</keyword>
<feature type="region of interest" description="Disordered" evidence="5">
    <location>
        <begin position="278"/>
        <end position="301"/>
    </location>
</feature>
<evidence type="ECO:0000313" key="8">
    <source>
        <dbReference type="EMBL" id="KAL1240217.1"/>
    </source>
</evidence>
<accession>A0ABR3KMU1</accession>
<evidence type="ECO:0000256" key="1">
    <source>
        <dbReference type="ARBA" id="ARBA00010547"/>
    </source>
</evidence>
<keyword evidence="2" id="KW-0132">Cell division</keyword>
<evidence type="ECO:0000256" key="2">
    <source>
        <dbReference type="ARBA" id="ARBA00022618"/>
    </source>
</evidence>
<dbReference type="InterPro" id="IPR035925">
    <property type="entry name" value="BSD_dom_sf"/>
</dbReference>
<dbReference type="InterPro" id="IPR011993">
    <property type="entry name" value="PH-like_dom_sf"/>
</dbReference>
<feature type="domain" description="BSD" evidence="7">
    <location>
        <begin position="2070"/>
        <end position="2122"/>
    </location>
</feature>
<dbReference type="Gene3D" id="1.25.10.10">
    <property type="entry name" value="Leucine-rich Repeat Variant"/>
    <property type="match status" value="1"/>
</dbReference>
<feature type="compositionally biased region" description="Polar residues" evidence="5">
    <location>
        <begin position="354"/>
        <end position="363"/>
    </location>
</feature>
<sequence length="2440" mass="276674">MKLLLDEEMISSDCKSMENVEEDGKSSETKHFRPFRKKKFIVTNRWNKCLNQIEDLLASGNRCYVTINESELKMTYNTNFSIIDAFWMNFLPKTNSKEVTYLCICGELQAKFHIERGNFYNINFPFEVENVFRTSHGLIIQRKKKSINPVNQLLPFVFSLGHPLDEFLPVIYKPLDNESARYMTSPNMLICHVSAYFSLVLAFNRATCTHSLWKLRKSTEEDRLAAAKHYEESVCSIFDTSAMSFRTPVVNLNRSQKTDSSLFHSKILHPNITHHHSALHQHLAASQANSSNQPITHSLPMVSTPMNSKLCKSTLSPGFSRLFSASSAKSVSQYFSPSTFGQTPAHKKYRKLQRQSSTDSNTLSDEKTKLQEESTNEIPGEVLIPDICLEKLWDETSENIRSQPKGSSPCKKAFFTRDWMGRKYICYLLAESQQLKCLRLQFEGGNLKNFSVSDSCVICNCDDACGSESMDMMLVSQCMSNIAIYSGMTKIGYLDLDPSRSSIQAVDTPLSSFTSSTFLCQEVIATASTPCNSSRNVPFAGYVSTPLAGNASSIYGSTLHDYFKLPTPVSLQNKPVKSLIATSIDFIVTLKSGGIFKVKLPRLYRTKLVALCLQSLKDVLAEEVAFDMLVRWYQQNNLCSEKEELKCFCNFILRSVGLTESTSAGNLHSDTEMDVSQEETSPWETMLKLDSVQQLIEEFHFESSDLDSSRRPQSETLTVDYEAPYFIQMPNIYLALSAVYEEARLSRDIPKEIDNFLIMLSTIADALRLVDQKDRFLRNLTHIVLPERQYLIDDGKSLLLLLVVFFLFQIIIIMLSSLENDGIRTKRLALWGRVRIVRQAPTPRFDVHAAGSRAGLLSTYDRRFGVRDAPFPGGEPTGYGLAAEGQIGGVSLGSFGLDQPWPIGLSVVRRIAKFVDDIAGRRGVADGRPVEPFASISVVVSVRNSRRRVEAVRVVANLVPPADMFRPTSERVPRRRGRRPLGQFRPRSFAMLRCRCMDIEMLQGPFGLDYRKHHVWKEMALWDPIPLNPDCDFSKDKDKEKLDRFIHDALLQRFASAIGRGAFLYRLVPMEWKFATPPPRISFCGVVRDNGFMAELAPSSFSNLVLSWVFFHHGVANTLMLKSNGLMPPPITSYTQRLEQTTRCNAQIGGELFGLGLNDLLDDIEECDCHELLVLKDPMLSVGLLLGLSANKRRTGDHAVMKKLALHVPFLSTKVAVDLSIEPILQSASILGIGLLFAETCSIKLCYALVQEIKHLCWITQGCIQEKESYSLSCGMALGFICLGEGPKIFETTGAALFRDLIKLLHGRMEPPDNFDLLRTIYGDALPTPFQMTHVSSAPTIIALGMLFLKTSNFMVMENLKLPNILVKLTYMRPDAALLSILCKSLIDWNGIEPNKEWVESQIPEVLKDFMKKSKVEKSFGTGKFNDYYAVIYYYAVTGACLAIAIKYASDFDERAVSTLKYFMRELSGTLEHYSSVNTGGYTVNFCHTNILVGLALILAGTGDKEIMNIAMEVCSDTAKGQDGSTYIGCTLPSFLVLGILCLGGGKYGFKKDNFSVACMLCAFYPRYPSYHTDNRHCIQVIRHLYVLALEKRYLIVKDYWTNETLPCIVSYYSDLQEEYVQQSAPLAMPSLDNVSEVFLSMDGYMPVYFEKSKGNLKQLKAIIASDGIIKMFPHTLTRTYKYHWEVPEPLSTDDDSSECPLERGVANMKNYSFTKSRSLLMQHLLRELSEFPLASRISSNTVHQIKLVQEYLNFYASALRKPLKHRNANYEIVSRCISWLEKELKKHVSRQDIVEYMKSGILPKTDNNRPVGLSQALIYYEIPPMACMELPQASEENNDDEDTILFNIMQCIPAQKSYIFAEHFDIDWILLADIDVRWPMESTDSQRRDNEVLIKVDNVVNKKHGMGSLCVFRDRILWISSVDRELCVCLQMDEIRTQKISPAGKAKIQLQLCLHNDTSVIFQFCNPMGAEKQLQDRESVKQLLQVQLAKLKYMPNAEIERKRKILNDDPQLYKLYEQLVTTDVLKADDFWLIFASNVKKLKKEEEKEQNSQKMGISGGFLGDVAERDAYNEMKLNLTTEIIESIFRTYPTVKEKHKQLVPSEMTEEDFWTLFFQSHYFHRDREIAPGIKEFFADCFKIDNQDFYDQLQIHYSVVENQAVVSTPEGNAFQELAADEDMDQRKFQNTTLVKRLNYHSNQIIRSHGSVAASDSAKSNSKNSDQSSVDSKKLPKFAECEELTGTGLDTFEGVHLNVKNDSQFQTFFTDDSATFDHDDAVRWVNLVVESENYWSSSENNPTALLVNEEAVMSTTLTRLSFDGDECSSQSDLPPTIPDDLLSEVHSVHFSLSEVLRLFWRNFPPLTAEASNKLQFAVETLRKFEQNKLRPLSDRLAASESTIENDFCTALFTCLHAAYSKYEIWLQKRKAAGKRQATSTKKVKL</sequence>
<evidence type="ECO:0000259" key="7">
    <source>
        <dbReference type="PROSITE" id="PS50858"/>
    </source>
</evidence>
<dbReference type="InterPro" id="IPR013876">
    <property type="entry name" value="TFIIH_BTF_p62_N"/>
</dbReference>
<dbReference type="PANTHER" id="PTHR12827">
    <property type="entry name" value="MEIOTIC CHECKPOINT REGULATOR TSG24 FAMILY MEMBER"/>
    <property type="match status" value="1"/>
</dbReference>
<dbReference type="CDD" id="cd13229">
    <property type="entry name" value="PH_TFIIH"/>
    <property type="match status" value="1"/>
</dbReference>
<dbReference type="EMBL" id="JBEUSY010000258">
    <property type="protein sequence ID" value="KAL1240217.1"/>
    <property type="molecule type" value="Genomic_DNA"/>
</dbReference>
<dbReference type="SUPFAM" id="SSF50729">
    <property type="entry name" value="PH domain-like"/>
    <property type="match status" value="1"/>
</dbReference>
<dbReference type="InterPro" id="IPR011989">
    <property type="entry name" value="ARM-like"/>
</dbReference>
<keyword evidence="4" id="KW-0131">Cell cycle</keyword>
<organism evidence="8 9">
    <name type="scientific">Trichinella spiralis</name>
    <name type="common">Trichina worm</name>
    <dbReference type="NCBI Taxonomy" id="6334"/>
    <lineage>
        <taxon>Eukaryota</taxon>
        <taxon>Metazoa</taxon>
        <taxon>Ecdysozoa</taxon>
        <taxon>Nematoda</taxon>
        <taxon>Enoplea</taxon>
        <taxon>Dorylaimia</taxon>
        <taxon>Trichinellida</taxon>
        <taxon>Trichinellidae</taxon>
        <taxon>Trichinella</taxon>
    </lineage>
</organism>
<protein>
    <recommendedName>
        <fullName evidence="7">BSD domain-containing protein</fullName>
    </recommendedName>
</protein>
<evidence type="ECO:0000313" key="9">
    <source>
        <dbReference type="Proteomes" id="UP001558632"/>
    </source>
</evidence>
<feature type="region of interest" description="Disordered" evidence="5">
    <location>
        <begin position="2206"/>
        <end position="2227"/>
    </location>
</feature>
<proteinExistence type="inferred from homology"/>